<accession>A0A369LDK3</accession>
<dbReference type="GO" id="GO:0006950">
    <property type="term" value="P:response to stress"/>
    <property type="evidence" value="ECO:0007669"/>
    <property type="project" value="TreeGrafter"/>
</dbReference>
<dbReference type="SMART" id="SM00347">
    <property type="entry name" value="HTH_MARR"/>
    <property type="match status" value="1"/>
</dbReference>
<dbReference type="RefSeq" id="WP_114620411.1">
    <property type="nucleotide sequence ID" value="NZ_PPTP01000003.1"/>
</dbReference>
<feature type="region of interest" description="Disordered" evidence="1">
    <location>
        <begin position="153"/>
        <end position="227"/>
    </location>
</feature>
<sequence length="227" mass="23090">MDDTAAGLRRRLFDAAARMRKQRQEPPAPKGITPAEMYAIMAVSRLEGEGRKVRPGDIAKCGQATPSAVSQTLKSLEEKGLITRQRDKGDSRAVTVHLTKEGRAFSARGRELHEQMIDGVLTYLGPEDAEHLVRIVERLADFPASEAVLAQQGGRAQGGSSAAGASASSVSGADTGQAGAASSHAVGTAMDAGASAPEASGVVAGDPASASGASSQTASAEGGHPCA</sequence>
<evidence type="ECO:0000259" key="2">
    <source>
        <dbReference type="PROSITE" id="PS50995"/>
    </source>
</evidence>
<evidence type="ECO:0000313" key="3">
    <source>
        <dbReference type="EMBL" id="RDB56088.1"/>
    </source>
</evidence>
<protein>
    <recommendedName>
        <fullName evidence="2">HTH marR-type domain-containing protein</fullName>
    </recommendedName>
</protein>
<evidence type="ECO:0000256" key="1">
    <source>
        <dbReference type="SAM" id="MobiDB-lite"/>
    </source>
</evidence>
<gene>
    <name evidence="3" type="ORF">C1880_04120</name>
</gene>
<dbReference type="PANTHER" id="PTHR33164">
    <property type="entry name" value="TRANSCRIPTIONAL REGULATOR, MARR FAMILY"/>
    <property type="match status" value="1"/>
</dbReference>
<dbReference type="STRING" id="1034345.GCA_000236865_00375"/>
<dbReference type="InterPro" id="IPR036390">
    <property type="entry name" value="WH_DNA-bd_sf"/>
</dbReference>
<dbReference type="Pfam" id="PF12802">
    <property type="entry name" value="MarR_2"/>
    <property type="match status" value="1"/>
</dbReference>
<dbReference type="InterPro" id="IPR039422">
    <property type="entry name" value="MarR/SlyA-like"/>
</dbReference>
<dbReference type="OrthoDB" id="3197394at2"/>
<dbReference type="PANTHER" id="PTHR33164:SF43">
    <property type="entry name" value="HTH-TYPE TRANSCRIPTIONAL REPRESSOR YETL"/>
    <property type="match status" value="1"/>
</dbReference>
<evidence type="ECO:0000313" key="4">
    <source>
        <dbReference type="Proteomes" id="UP000253792"/>
    </source>
</evidence>
<dbReference type="Gene3D" id="1.10.10.10">
    <property type="entry name" value="Winged helix-like DNA-binding domain superfamily/Winged helix DNA-binding domain"/>
    <property type="match status" value="1"/>
</dbReference>
<organism evidence="3 4">
    <name type="scientific">Senegalimassilia anaerobia</name>
    <dbReference type="NCBI Taxonomy" id="1473216"/>
    <lineage>
        <taxon>Bacteria</taxon>
        <taxon>Bacillati</taxon>
        <taxon>Actinomycetota</taxon>
        <taxon>Coriobacteriia</taxon>
        <taxon>Coriobacteriales</taxon>
        <taxon>Coriobacteriaceae</taxon>
        <taxon>Senegalimassilia</taxon>
    </lineage>
</organism>
<feature type="compositionally biased region" description="Low complexity" evidence="1">
    <location>
        <begin position="199"/>
        <end position="220"/>
    </location>
</feature>
<dbReference type="AlphaFoldDB" id="A0A369LDK3"/>
<dbReference type="Proteomes" id="UP000253792">
    <property type="component" value="Unassembled WGS sequence"/>
</dbReference>
<name>A0A369LDK3_9ACTN</name>
<reference evidence="3 4" key="1">
    <citation type="journal article" date="2018" name="Elife">
        <title>Discovery and characterization of a prevalent human gut bacterial enzyme sufficient for the inactivation of a family of plant toxins.</title>
        <authorList>
            <person name="Koppel N."/>
            <person name="Bisanz J.E."/>
            <person name="Pandelia M.E."/>
            <person name="Turnbaugh P.J."/>
            <person name="Balskus E.P."/>
        </authorList>
    </citation>
    <scope>NUCLEOTIDE SEQUENCE [LARGE SCALE GENOMIC DNA]</scope>
    <source>
        <strain evidence="4">anaerobia AP69FAA</strain>
    </source>
</reference>
<dbReference type="PRINTS" id="PR00598">
    <property type="entry name" value="HTHMARR"/>
</dbReference>
<keyword evidence="4" id="KW-1185">Reference proteome</keyword>
<dbReference type="InterPro" id="IPR000835">
    <property type="entry name" value="HTH_MarR-typ"/>
</dbReference>
<dbReference type="PROSITE" id="PS50995">
    <property type="entry name" value="HTH_MARR_2"/>
    <property type="match status" value="1"/>
</dbReference>
<comment type="caution">
    <text evidence="3">The sequence shown here is derived from an EMBL/GenBank/DDBJ whole genome shotgun (WGS) entry which is preliminary data.</text>
</comment>
<feature type="compositionally biased region" description="Low complexity" evidence="1">
    <location>
        <begin position="153"/>
        <end position="173"/>
    </location>
</feature>
<dbReference type="SUPFAM" id="SSF46785">
    <property type="entry name" value="Winged helix' DNA-binding domain"/>
    <property type="match status" value="1"/>
</dbReference>
<dbReference type="EMBL" id="PPTP01000003">
    <property type="protein sequence ID" value="RDB56088.1"/>
    <property type="molecule type" value="Genomic_DNA"/>
</dbReference>
<proteinExistence type="predicted"/>
<dbReference type="InterPro" id="IPR036388">
    <property type="entry name" value="WH-like_DNA-bd_sf"/>
</dbReference>
<feature type="domain" description="HTH marR-type" evidence="2">
    <location>
        <begin position="5"/>
        <end position="141"/>
    </location>
</feature>
<dbReference type="GO" id="GO:0003700">
    <property type="term" value="F:DNA-binding transcription factor activity"/>
    <property type="evidence" value="ECO:0007669"/>
    <property type="project" value="InterPro"/>
</dbReference>